<evidence type="ECO:0000256" key="4">
    <source>
        <dbReference type="ARBA" id="ARBA00010662"/>
    </source>
</evidence>
<evidence type="ECO:0000313" key="9">
    <source>
        <dbReference type="EMBL" id="MTV31759.1"/>
    </source>
</evidence>
<dbReference type="InterPro" id="IPR005900">
    <property type="entry name" value="6-phosphogluconolactonase_DevB"/>
</dbReference>
<proteinExistence type="inferred from homology"/>
<protein>
    <recommendedName>
        <fullName evidence="6 7">6-phosphogluconolactonase</fullName>
        <shortName evidence="7">6PGL</shortName>
        <ecNumber evidence="5 7">3.1.1.31</ecNumber>
    </recommendedName>
</protein>
<evidence type="ECO:0000256" key="7">
    <source>
        <dbReference type="RuleBase" id="RU365095"/>
    </source>
</evidence>
<dbReference type="CDD" id="cd01400">
    <property type="entry name" value="6PGL"/>
    <property type="match status" value="1"/>
</dbReference>
<evidence type="ECO:0000259" key="8">
    <source>
        <dbReference type="Pfam" id="PF01182"/>
    </source>
</evidence>
<dbReference type="InterPro" id="IPR006148">
    <property type="entry name" value="Glc/Gal-6P_isomerase"/>
</dbReference>
<dbReference type="Proteomes" id="UP000439113">
    <property type="component" value="Unassembled WGS sequence"/>
</dbReference>
<sequence>MPEGAGESGYTLEVLGDAKTVATRAAQWLLSLALGTEGAFALALAGGETPRPLYEQFAAPPFRDEFPWARAHIFWGDERFVAHDDPRSNYRSARETFLARVPIPVQNIHPVDTRAEDAEAAAQAYQRELLAFHGVALLTAARPLFDVTLLGLGEDGHMASLFPGDAALCERQSWTAATKDPTGLARITLTYPAIESSRRVAFLITGAEKSAVLARLLSGDRTLPAAHLRPVGELFLFVDADAAQALG</sequence>
<dbReference type="RefSeq" id="WP_155446492.1">
    <property type="nucleotide sequence ID" value="NZ_JAOQNR010000012.1"/>
</dbReference>
<gene>
    <name evidence="7 9" type="primary">pgl</name>
    <name evidence="9" type="ORF">GJ654_12240</name>
</gene>
<dbReference type="Gene3D" id="3.40.50.1360">
    <property type="match status" value="1"/>
</dbReference>
<comment type="catalytic activity">
    <reaction evidence="1 7">
        <text>6-phospho-D-glucono-1,5-lactone + H2O = 6-phospho-D-gluconate + H(+)</text>
        <dbReference type="Rhea" id="RHEA:12556"/>
        <dbReference type="ChEBI" id="CHEBI:15377"/>
        <dbReference type="ChEBI" id="CHEBI:15378"/>
        <dbReference type="ChEBI" id="CHEBI:57955"/>
        <dbReference type="ChEBI" id="CHEBI:58759"/>
        <dbReference type="EC" id="3.1.1.31"/>
    </reaction>
</comment>
<dbReference type="GO" id="GO:0006098">
    <property type="term" value="P:pentose-phosphate shunt"/>
    <property type="evidence" value="ECO:0007669"/>
    <property type="project" value="UniProtKB-UniPathway"/>
</dbReference>
<evidence type="ECO:0000256" key="6">
    <source>
        <dbReference type="ARBA" id="ARBA00020337"/>
    </source>
</evidence>
<dbReference type="EC" id="3.1.1.31" evidence="5 7"/>
<dbReference type="SUPFAM" id="SSF100950">
    <property type="entry name" value="NagB/RpiA/CoA transferase-like"/>
    <property type="match status" value="1"/>
</dbReference>
<evidence type="ECO:0000256" key="5">
    <source>
        <dbReference type="ARBA" id="ARBA00013198"/>
    </source>
</evidence>
<keyword evidence="7 9" id="KW-0378">Hydrolase</keyword>
<comment type="caution">
    <text evidence="9">The sequence shown here is derived from an EMBL/GenBank/DDBJ whole genome shotgun (WGS) entry which is preliminary data.</text>
</comment>
<evidence type="ECO:0000256" key="2">
    <source>
        <dbReference type="ARBA" id="ARBA00002681"/>
    </source>
</evidence>
<dbReference type="PANTHER" id="PTHR11054">
    <property type="entry name" value="6-PHOSPHOGLUCONOLACTONASE"/>
    <property type="match status" value="1"/>
</dbReference>
<organism evidence="9 10">
    <name type="scientific">Rhodoblastus acidophilus</name>
    <name type="common">Rhodopseudomonas acidophila</name>
    <dbReference type="NCBI Taxonomy" id="1074"/>
    <lineage>
        <taxon>Bacteria</taxon>
        <taxon>Pseudomonadati</taxon>
        <taxon>Pseudomonadota</taxon>
        <taxon>Alphaproteobacteria</taxon>
        <taxon>Hyphomicrobiales</taxon>
        <taxon>Rhodoblastaceae</taxon>
        <taxon>Rhodoblastus</taxon>
    </lineage>
</organism>
<comment type="similarity">
    <text evidence="4 7">Belongs to the glucosamine/galactosamine-6-phosphate isomerase family. 6-phosphogluconolactonase subfamily.</text>
</comment>
<dbReference type="InterPro" id="IPR039104">
    <property type="entry name" value="6PGL"/>
</dbReference>
<dbReference type="Pfam" id="PF01182">
    <property type="entry name" value="Glucosamine_iso"/>
    <property type="match status" value="1"/>
</dbReference>
<dbReference type="GO" id="GO:0005975">
    <property type="term" value="P:carbohydrate metabolic process"/>
    <property type="evidence" value="ECO:0007669"/>
    <property type="project" value="UniProtKB-UniRule"/>
</dbReference>
<reference evidence="9 10" key="1">
    <citation type="submission" date="2019-11" db="EMBL/GenBank/DDBJ databases">
        <title>Whole-genome sequence of a Rhodoblastus acidophilus DSM 142.</title>
        <authorList>
            <person name="Kyndt J.A."/>
            <person name="Meyer T.E."/>
        </authorList>
    </citation>
    <scope>NUCLEOTIDE SEQUENCE [LARGE SCALE GENOMIC DNA]</scope>
    <source>
        <strain evidence="9 10">DSM 142</strain>
    </source>
</reference>
<name>A0A6N8DMQ5_RHOAC</name>
<dbReference type="GO" id="GO:0017057">
    <property type="term" value="F:6-phosphogluconolactonase activity"/>
    <property type="evidence" value="ECO:0007669"/>
    <property type="project" value="UniProtKB-UniRule"/>
</dbReference>
<comment type="function">
    <text evidence="2 7">Hydrolysis of 6-phosphogluconolactone to 6-phosphogluconate.</text>
</comment>
<evidence type="ECO:0000256" key="3">
    <source>
        <dbReference type="ARBA" id="ARBA00004961"/>
    </source>
</evidence>
<evidence type="ECO:0000256" key="1">
    <source>
        <dbReference type="ARBA" id="ARBA00000832"/>
    </source>
</evidence>
<accession>A0A6N8DMQ5</accession>
<dbReference type="AlphaFoldDB" id="A0A6N8DMQ5"/>
<dbReference type="NCBIfam" id="TIGR01198">
    <property type="entry name" value="pgl"/>
    <property type="match status" value="1"/>
</dbReference>
<dbReference type="OrthoDB" id="9810967at2"/>
<dbReference type="PANTHER" id="PTHR11054:SF0">
    <property type="entry name" value="6-PHOSPHOGLUCONOLACTONASE"/>
    <property type="match status" value="1"/>
</dbReference>
<feature type="domain" description="Glucosamine/galactosamine-6-phosphate isomerase" evidence="8">
    <location>
        <begin position="18"/>
        <end position="230"/>
    </location>
</feature>
<evidence type="ECO:0000313" key="10">
    <source>
        <dbReference type="Proteomes" id="UP000439113"/>
    </source>
</evidence>
<comment type="pathway">
    <text evidence="3 7">Carbohydrate degradation; pentose phosphate pathway; D-ribulose 5-phosphate from D-glucose 6-phosphate (oxidative stage): step 2/3.</text>
</comment>
<dbReference type="UniPathway" id="UPA00115">
    <property type="reaction ID" value="UER00409"/>
</dbReference>
<dbReference type="EMBL" id="WNKS01000010">
    <property type="protein sequence ID" value="MTV31759.1"/>
    <property type="molecule type" value="Genomic_DNA"/>
</dbReference>
<dbReference type="InterPro" id="IPR037171">
    <property type="entry name" value="NagB/RpiA_transferase-like"/>
</dbReference>